<protein>
    <recommendedName>
        <fullName evidence="3">Galactose oxidase</fullName>
    </recommendedName>
</protein>
<proteinExistence type="predicted"/>
<dbReference type="Proteomes" id="UP000614460">
    <property type="component" value="Unassembled WGS sequence"/>
</dbReference>
<reference evidence="1" key="1">
    <citation type="journal article" date="2014" name="Int. J. Syst. Evol. Microbiol.">
        <title>Complete genome sequence of Corynebacterium casei LMG S-19264T (=DSM 44701T), isolated from a smear-ripened cheese.</title>
        <authorList>
            <consortium name="US DOE Joint Genome Institute (JGI-PGF)"/>
            <person name="Walter F."/>
            <person name="Albersmeier A."/>
            <person name="Kalinowski J."/>
            <person name="Ruckert C."/>
        </authorList>
    </citation>
    <scope>NUCLEOTIDE SEQUENCE</scope>
    <source>
        <strain evidence="1">CGMCC 1.15966</strain>
    </source>
</reference>
<evidence type="ECO:0000313" key="2">
    <source>
        <dbReference type="Proteomes" id="UP000614460"/>
    </source>
</evidence>
<dbReference type="Gene3D" id="2.120.10.80">
    <property type="entry name" value="Kelch-type beta propeller"/>
    <property type="match status" value="1"/>
</dbReference>
<reference evidence="1" key="2">
    <citation type="submission" date="2020-09" db="EMBL/GenBank/DDBJ databases">
        <authorList>
            <person name="Sun Q."/>
            <person name="Zhou Y."/>
        </authorList>
    </citation>
    <scope>NUCLEOTIDE SEQUENCE</scope>
    <source>
        <strain evidence="1">CGMCC 1.15966</strain>
    </source>
</reference>
<name>A0A8H9FZP7_9SPHI</name>
<keyword evidence="2" id="KW-1185">Reference proteome</keyword>
<comment type="caution">
    <text evidence="1">The sequence shown here is derived from an EMBL/GenBank/DDBJ whole genome shotgun (WGS) entry which is preliminary data.</text>
</comment>
<dbReference type="AlphaFoldDB" id="A0A8H9FZP7"/>
<gene>
    <name evidence="1" type="ORF">GCM10011516_23340</name>
</gene>
<dbReference type="EMBL" id="BMKM01000005">
    <property type="protein sequence ID" value="GGE24994.1"/>
    <property type="molecule type" value="Genomic_DNA"/>
</dbReference>
<dbReference type="InterPro" id="IPR015915">
    <property type="entry name" value="Kelch-typ_b-propeller"/>
</dbReference>
<evidence type="ECO:0008006" key="3">
    <source>
        <dbReference type="Google" id="ProtNLM"/>
    </source>
</evidence>
<sequence>MMIGLTSKGQENHLELLDTIPDKLGFAGSFAGKLGKGIVSAGGAQFQDGIPPWDSGVKIWTDKLFYLENEKSRWVEIGKLPYKVGYGASASFNGKFYIAGGSNQQEHFNKVLEISIDNQRIKFIELPNLPITLANCSFSQYGSYWYVVGGQENVDSKTALNRVFKLDFEDLESGWVELPPIPGNGRILSASAANELGLYVFSGASLNDGKRTYLKDGFMFNGSKWVGIESCPVAITAVSNPGVELQKNQFIFLSGDSGELIDSDLRENHPGFSRKVYTYTADKNSWEITCEIPSQIKTERGEIKEIIAPVTATAIHWNNSVIIPGGEAQPAVRTNQVLKFKK</sequence>
<evidence type="ECO:0000313" key="1">
    <source>
        <dbReference type="EMBL" id="GGE24994.1"/>
    </source>
</evidence>
<dbReference type="SUPFAM" id="SSF117281">
    <property type="entry name" value="Kelch motif"/>
    <property type="match status" value="1"/>
</dbReference>
<accession>A0A8H9FZP7</accession>
<organism evidence="1 2">
    <name type="scientific">Sphingobacterium cellulitidis</name>
    <dbReference type="NCBI Taxonomy" id="1768011"/>
    <lineage>
        <taxon>Bacteria</taxon>
        <taxon>Pseudomonadati</taxon>
        <taxon>Bacteroidota</taxon>
        <taxon>Sphingobacteriia</taxon>
        <taxon>Sphingobacteriales</taxon>
        <taxon>Sphingobacteriaceae</taxon>
        <taxon>Sphingobacterium</taxon>
    </lineage>
</organism>